<dbReference type="PANTHER" id="PTHR47510">
    <property type="entry name" value="REVERSE TRANSCRIPTASE DOMAIN-CONTAINING PROTEIN"/>
    <property type="match status" value="1"/>
</dbReference>
<dbReference type="Proteomes" id="UP000324091">
    <property type="component" value="Chromosome 22"/>
</dbReference>
<gene>
    <name evidence="1" type="ORF">D4764_22G0006360</name>
</gene>
<comment type="caution">
    <text evidence="1">The sequence shown here is derived from an EMBL/GenBank/DDBJ whole genome shotgun (WGS) entry which is preliminary data.</text>
</comment>
<keyword evidence="2" id="KW-1185">Reference proteome</keyword>
<name>A0A5C6NE32_9TELE</name>
<dbReference type="PANTHER" id="PTHR47510:SF3">
    <property type="entry name" value="ENDO_EXONUCLEASE_PHOSPHATASE DOMAIN-CONTAINING PROTEIN"/>
    <property type="match status" value="1"/>
</dbReference>
<organism evidence="1 2">
    <name type="scientific">Takifugu flavidus</name>
    <name type="common">sansaifugu</name>
    <dbReference type="NCBI Taxonomy" id="433684"/>
    <lineage>
        <taxon>Eukaryota</taxon>
        <taxon>Metazoa</taxon>
        <taxon>Chordata</taxon>
        <taxon>Craniata</taxon>
        <taxon>Vertebrata</taxon>
        <taxon>Euteleostomi</taxon>
        <taxon>Actinopterygii</taxon>
        <taxon>Neopterygii</taxon>
        <taxon>Teleostei</taxon>
        <taxon>Neoteleostei</taxon>
        <taxon>Acanthomorphata</taxon>
        <taxon>Eupercaria</taxon>
        <taxon>Tetraodontiformes</taxon>
        <taxon>Tetradontoidea</taxon>
        <taxon>Tetraodontidae</taxon>
        <taxon>Takifugu</taxon>
    </lineage>
</organism>
<evidence type="ECO:0000313" key="2">
    <source>
        <dbReference type="Proteomes" id="UP000324091"/>
    </source>
</evidence>
<dbReference type="EMBL" id="RHFK02000015">
    <property type="protein sequence ID" value="TWW64989.1"/>
    <property type="molecule type" value="Genomic_DNA"/>
</dbReference>
<protein>
    <submittedName>
        <fullName evidence="1">Uncharacterized protein</fullName>
    </submittedName>
</protein>
<dbReference type="AlphaFoldDB" id="A0A5C6NE32"/>
<accession>A0A5C6NE32</accession>
<reference evidence="1 2" key="1">
    <citation type="submission" date="2019-04" db="EMBL/GenBank/DDBJ databases">
        <title>Chromosome genome assembly for Takifugu flavidus.</title>
        <authorList>
            <person name="Xiao S."/>
        </authorList>
    </citation>
    <scope>NUCLEOTIDE SEQUENCE [LARGE SCALE GENOMIC DNA]</scope>
    <source>
        <strain evidence="1">HTHZ2018</strain>
        <tissue evidence="1">Muscle</tissue>
    </source>
</reference>
<evidence type="ECO:0000313" key="1">
    <source>
        <dbReference type="EMBL" id="TWW64989.1"/>
    </source>
</evidence>
<proteinExistence type="predicted"/>
<sequence length="110" mass="12251">MTADGSGKTRGGDIECYDSSVLDYISTSIDSVTTQKQITMYPNQKPWMNRDVRLLLKARNIAFRSGDAQTYSTARANLKRGIKKAKHGYNLKGIQVISNYKPINPSPPLN</sequence>